<feature type="transmembrane region" description="Helical" evidence="9">
    <location>
        <begin position="724"/>
        <end position="748"/>
    </location>
</feature>
<dbReference type="SUPFAM" id="SSF49785">
    <property type="entry name" value="Galactose-binding domain-like"/>
    <property type="match status" value="1"/>
</dbReference>
<dbReference type="AlphaFoldDB" id="A2EUN3"/>
<protein>
    <submittedName>
        <fullName evidence="11">Clan SB, family S8, subtilisin-like serine peptidase</fullName>
    </submittedName>
</protein>
<organism evidence="11 12">
    <name type="scientific">Trichomonas vaginalis (strain ATCC PRA-98 / G3)</name>
    <dbReference type="NCBI Taxonomy" id="412133"/>
    <lineage>
        <taxon>Eukaryota</taxon>
        <taxon>Metamonada</taxon>
        <taxon>Parabasalia</taxon>
        <taxon>Trichomonadida</taxon>
        <taxon>Trichomonadidae</taxon>
        <taxon>Trichomonas</taxon>
    </lineage>
</organism>
<dbReference type="InterPro" id="IPR002884">
    <property type="entry name" value="P_dom"/>
</dbReference>
<evidence type="ECO:0000256" key="2">
    <source>
        <dbReference type="ARBA" id="ARBA00022670"/>
    </source>
</evidence>
<dbReference type="eggNOG" id="KOG3525">
    <property type="taxonomic scope" value="Eukaryota"/>
</dbReference>
<dbReference type="GO" id="GO:0016020">
    <property type="term" value="C:membrane"/>
    <property type="evidence" value="ECO:0000318"/>
    <property type="project" value="GO_Central"/>
</dbReference>
<dbReference type="CDD" id="cd04059">
    <property type="entry name" value="Peptidases_S8_Protein_convertases_Kexins_Furin-like"/>
    <property type="match status" value="1"/>
</dbReference>
<keyword evidence="2 8" id="KW-0645">Protease</keyword>
<evidence type="ECO:0000256" key="9">
    <source>
        <dbReference type="SAM" id="Phobius"/>
    </source>
</evidence>
<dbReference type="SMR" id="A2EUN3"/>
<feature type="active site" description="Charge relay system" evidence="7 8">
    <location>
        <position position="302"/>
    </location>
</feature>
<dbReference type="RefSeq" id="XP_001315844.1">
    <property type="nucleotide sequence ID" value="XM_001315809.1"/>
</dbReference>
<evidence type="ECO:0000256" key="1">
    <source>
        <dbReference type="ARBA" id="ARBA00005325"/>
    </source>
</evidence>
<proteinExistence type="inferred from homology"/>
<dbReference type="InterPro" id="IPR000209">
    <property type="entry name" value="Peptidase_S8/S53_dom"/>
</dbReference>
<dbReference type="InterPro" id="IPR023828">
    <property type="entry name" value="Peptidase_S8_Ser-AS"/>
</dbReference>
<keyword evidence="3" id="KW-0732">Signal</keyword>
<dbReference type="EMBL" id="DS113499">
    <property type="protein sequence ID" value="EAY03621.1"/>
    <property type="molecule type" value="Genomic_DNA"/>
</dbReference>
<dbReference type="InParanoid" id="A2EUN3"/>
<dbReference type="Gene3D" id="3.40.50.200">
    <property type="entry name" value="Peptidase S8/S53 domain"/>
    <property type="match status" value="1"/>
</dbReference>
<keyword evidence="9" id="KW-1133">Transmembrane helix</keyword>
<dbReference type="OrthoDB" id="300641at2759"/>
<dbReference type="VEuPathDB" id="TrichDB:TVAGG3_0255690"/>
<evidence type="ECO:0000313" key="11">
    <source>
        <dbReference type="EMBL" id="EAY03621.1"/>
    </source>
</evidence>
<keyword evidence="6" id="KW-0106">Calcium</keyword>
<dbReference type="SUPFAM" id="SSF52743">
    <property type="entry name" value="Subtilisin-like"/>
    <property type="match status" value="1"/>
</dbReference>
<dbReference type="Pfam" id="PF00082">
    <property type="entry name" value="Peptidase_S8"/>
    <property type="match status" value="1"/>
</dbReference>
<evidence type="ECO:0000256" key="4">
    <source>
        <dbReference type="ARBA" id="ARBA00022801"/>
    </source>
</evidence>
<dbReference type="FunFam" id="3.40.50.200:FF:000038">
    <property type="entry name" value="Clan SB, family S8, subtilisin-like serine peptidase"/>
    <property type="match status" value="1"/>
</dbReference>
<reference evidence="11" key="1">
    <citation type="submission" date="2006-10" db="EMBL/GenBank/DDBJ databases">
        <authorList>
            <person name="Amadeo P."/>
            <person name="Zhao Q."/>
            <person name="Wortman J."/>
            <person name="Fraser-Liggett C."/>
            <person name="Carlton J."/>
        </authorList>
    </citation>
    <scope>NUCLEOTIDE SEQUENCE</scope>
    <source>
        <strain evidence="11">G3</strain>
    </source>
</reference>
<reference evidence="11" key="2">
    <citation type="journal article" date="2007" name="Science">
        <title>Draft genome sequence of the sexually transmitted pathogen Trichomonas vaginalis.</title>
        <authorList>
            <person name="Carlton J.M."/>
            <person name="Hirt R.P."/>
            <person name="Silva J.C."/>
            <person name="Delcher A.L."/>
            <person name="Schatz M."/>
            <person name="Zhao Q."/>
            <person name="Wortman J.R."/>
            <person name="Bidwell S.L."/>
            <person name="Alsmark U.C.M."/>
            <person name="Besteiro S."/>
            <person name="Sicheritz-Ponten T."/>
            <person name="Noel C.J."/>
            <person name="Dacks J.B."/>
            <person name="Foster P.G."/>
            <person name="Simillion C."/>
            <person name="Van de Peer Y."/>
            <person name="Miranda-Saavedra D."/>
            <person name="Barton G.J."/>
            <person name="Westrop G.D."/>
            <person name="Mueller S."/>
            <person name="Dessi D."/>
            <person name="Fiori P.L."/>
            <person name="Ren Q."/>
            <person name="Paulsen I."/>
            <person name="Zhang H."/>
            <person name="Bastida-Corcuera F.D."/>
            <person name="Simoes-Barbosa A."/>
            <person name="Brown M.T."/>
            <person name="Hayes R.D."/>
            <person name="Mukherjee M."/>
            <person name="Okumura C.Y."/>
            <person name="Schneider R."/>
            <person name="Smith A.J."/>
            <person name="Vanacova S."/>
            <person name="Villalvazo M."/>
            <person name="Haas B.J."/>
            <person name="Pertea M."/>
            <person name="Feldblyum T.V."/>
            <person name="Utterback T.R."/>
            <person name="Shu C.L."/>
            <person name="Osoegawa K."/>
            <person name="de Jong P.J."/>
            <person name="Hrdy I."/>
            <person name="Horvathova L."/>
            <person name="Zubacova Z."/>
            <person name="Dolezal P."/>
            <person name="Malik S.B."/>
            <person name="Logsdon J.M. Jr."/>
            <person name="Henze K."/>
            <person name="Gupta A."/>
            <person name="Wang C.C."/>
            <person name="Dunne R.L."/>
            <person name="Upcroft J.A."/>
            <person name="Upcroft P."/>
            <person name="White O."/>
            <person name="Salzberg S.L."/>
            <person name="Tang P."/>
            <person name="Chiu C.-H."/>
            <person name="Lee Y.-S."/>
            <person name="Embley T.M."/>
            <person name="Coombs G.H."/>
            <person name="Mottram J.C."/>
            <person name="Tachezy J."/>
            <person name="Fraser-Liggett C.M."/>
            <person name="Johnson P.J."/>
        </authorList>
    </citation>
    <scope>NUCLEOTIDE SEQUENCE [LARGE SCALE GENOMIC DNA]</scope>
    <source>
        <strain evidence="11">G3</strain>
    </source>
</reference>
<keyword evidence="12" id="KW-1185">Reference proteome</keyword>
<dbReference type="PROSITE" id="PS00137">
    <property type="entry name" value="SUBTILASE_HIS"/>
    <property type="match status" value="1"/>
</dbReference>
<dbReference type="PROSITE" id="PS51829">
    <property type="entry name" value="P_HOMO_B"/>
    <property type="match status" value="1"/>
</dbReference>
<evidence type="ECO:0000256" key="6">
    <source>
        <dbReference type="ARBA" id="ARBA00022837"/>
    </source>
</evidence>
<evidence type="ECO:0000259" key="10">
    <source>
        <dbReference type="PROSITE" id="PS51829"/>
    </source>
</evidence>
<dbReference type="PRINTS" id="PR00723">
    <property type="entry name" value="SUBTILISIN"/>
</dbReference>
<dbReference type="GO" id="GO:0004252">
    <property type="term" value="F:serine-type endopeptidase activity"/>
    <property type="evidence" value="ECO:0000318"/>
    <property type="project" value="GO_Central"/>
</dbReference>
<dbReference type="PROSITE" id="PS00138">
    <property type="entry name" value="SUBTILASE_SER"/>
    <property type="match status" value="1"/>
</dbReference>
<dbReference type="GO" id="GO:0016485">
    <property type="term" value="P:protein processing"/>
    <property type="evidence" value="ECO:0000318"/>
    <property type="project" value="GO_Central"/>
</dbReference>
<dbReference type="GO" id="GO:0012505">
    <property type="term" value="C:endomembrane system"/>
    <property type="evidence" value="ECO:0007669"/>
    <property type="project" value="UniProtKB-ARBA"/>
</dbReference>
<evidence type="ECO:0000256" key="5">
    <source>
        <dbReference type="ARBA" id="ARBA00022825"/>
    </source>
</evidence>
<dbReference type="GO" id="GO:0005737">
    <property type="term" value="C:cytoplasm"/>
    <property type="evidence" value="ECO:0007669"/>
    <property type="project" value="UniProtKB-ARBA"/>
</dbReference>
<dbReference type="VEuPathDB" id="TrichDB:TVAG_161600"/>
<dbReference type="Gene3D" id="2.60.120.260">
    <property type="entry name" value="Galactose-binding domain-like"/>
    <property type="match status" value="1"/>
</dbReference>
<dbReference type="PANTHER" id="PTHR42884:SF14">
    <property type="entry name" value="NEUROENDOCRINE CONVERTASE 1"/>
    <property type="match status" value="1"/>
</dbReference>
<dbReference type="FunFam" id="2.60.120.260:FF:000123">
    <property type="entry name" value="Clan SB, family S8, subtilisin-like serine peptidase"/>
    <property type="match status" value="1"/>
</dbReference>
<dbReference type="InterPro" id="IPR008979">
    <property type="entry name" value="Galactose-bd-like_sf"/>
</dbReference>
<evidence type="ECO:0000313" key="12">
    <source>
        <dbReference type="Proteomes" id="UP000001542"/>
    </source>
</evidence>
<dbReference type="InterPro" id="IPR022398">
    <property type="entry name" value="Peptidase_S8_His-AS"/>
</dbReference>
<dbReference type="PANTHER" id="PTHR42884">
    <property type="entry name" value="PROPROTEIN CONVERTASE SUBTILISIN/KEXIN-RELATED"/>
    <property type="match status" value="1"/>
</dbReference>
<dbReference type="Pfam" id="PF01483">
    <property type="entry name" value="P_proprotein"/>
    <property type="match status" value="1"/>
</dbReference>
<evidence type="ECO:0000256" key="3">
    <source>
        <dbReference type="ARBA" id="ARBA00022729"/>
    </source>
</evidence>
<comment type="similarity">
    <text evidence="1">Belongs to the peptidase S8 family. Furin subfamily.</text>
</comment>
<name>A2EUN3_TRIV3</name>
<gene>
    <name evidence="11" type="ORF">TVAG_161600</name>
</gene>
<keyword evidence="9" id="KW-0472">Membrane</keyword>
<dbReference type="InterPro" id="IPR036852">
    <property type="entry name" value="Peptidase_S8/S53_dom_sf"/>
</dbReference>
<dbReference type="InterPro" id="IPR034182">
    <property type="entry name" value="Kexin/furin"/>
</dbReference>
<dbReference type="InterPro" id="IPR015500">
    <property type="entry name" value="Peptidase_S8_subtilisin-rel"/>
</dbReference>
<evidence type="ECO:0000256" key="7">
    <source>
        <dbReference type="PIRSR" id="PIRSR615500-1"/>
    </source>
</evidence>
<feature type="active site" description="Charge relay system" evidence="7 8">
    <location>
        <position position="121"/>
    </location>
</feature>
<dbReference type="KEGG" id="tva:4761467"/>
<dbReference type="Proteomes" id="UP000001542">
    <property type="component" value="Unassembled WGS sequence"/>
</dbReference>
<keyword evidence="5 8" id="KW-0720">Serine protease</keyword>
<keyword evidence="4 8" id="KW-0378">Hydrolase</keyword>
<accession>A2EUN3</accession>
<dbReference type="STRING" id="5722.A2EUN3"/>
<evidence type="ECO:0000256" key="8">
    <source>
        <dbReference type="PROSITE-ProRule" id="PRU01240"/>
    </source>
</evidence>
<feature type="domain" description="P/Homo B" evidence="10">
    <location>
        <begin position="367"/>
        <end position="502"/>
    </location>
</feature>
<keyword evidence="9" id="KW-0812">Transmembrane</keyword>
<feature type="active site" description="Charge relay system" evidence="7 8">
    <location>
        <position position="85"/>
    </location>
</feature>
<dbReference type="PROSITE" id="PS51892">
    <property type="entry name" value="SUBTILASE"/>
    <property type="match status" value="1"/>
</dbReference>
<sequence length="773" mass="86061">MVFPFLLPAEPVPLVFKTKKEAHAEQRTNFRLVHFDLPKDPLFNEQFNLHNTGQKMGIPGEDLGLGNVFKNRQYTGKGVVTIVNDDGVNYEHPDLKDAIDSRYLINLGDNTTHVLPDKGYHGSGCAGVIASKWDNGVCGAGIAPGVTLGAAKFPNSIFSTEYIVKCFGFKDSEVKIHSNSWEIDECSKEGCPGGEQMHGFHDVISKASKSGVNIVFAAGNNAELLGDTNFRTISNWRENIVVAASTFRGQHAFYSEVSSTITVNAPSSYGSNAIGLGEKYTPSVQTISPKGKECNPSFGGTSASSPMVAGVLALILEANPKLKPRDLSYIISITATINDPKHGSWTKNAAGLYYSPYFGFGRIHADRAIETAKTWQNLAEEETFTAKASNRFEMTRNTTVKIQMKDNLFIETVELVFNIADEDYGDIRIEVISPSKTHAIVKQLSIMRNVPKNMIKRTITIRNFLGEWSRGTWTVGFFNRGVKDIGGYVENISINVYGTSTLPETGHKFNQVNGTSPYDYNYPDQGVKLVVPKEIEIYKVEPLQIKNANRSCSIDIFFEDPEISARSFYRSSTNISEGWNVRYDTPNLPDGLKANLVVESMECGWSVRSPVKIYNPIVKPTLAIAGFKEKNSQEVRLEWGRPSNHLNQEVPGDLIIITAINESGSQFRYLVRDAGFFIVRENMSSNSTFYISSAFCNRLEECYFHKIVGVGPVINHEVSPRYQWVIVISCIIFVLGIICIVIFAYFFLKKGKKKEYKSFDMDSRALKSMGSFF</sequence>